<dbReference type="InterPro" id="IPR003690">
    <property type="entry name" value="MTERF"/>
</dbReference>
<dbReference type="Gramene" id="Psat5g188800.1">
    <property type="protein sequence ID" value="Psat5g188800.1.cds1"/>
    <property type="gene ID" value="Psat5g188800"/>
</dbReference>
<dbReference type="EMBL" id="JAMSHJ010000005">
    <property type="protein sequence ID" value="KAI5409926.1"/>
    <property type="molecule type" value="Genomic_DNA"/>
</dbReference>
<dbReference type="Proteomes" id="UP001058974">
    <property type="component" value="Chromosome 5"/>
</dbReference>
<dbReference type="GO" id="GO:0003676">
    <property type="term" value="F:nucleic acid binding"/>
    <property type="evidence" value="ECO:0007669"/>
    <property type="project" value="InterPro"/>
</dbReference>
<accession>A0A9D5AJR1</accession>
<dbReference type="AlphaFoldDB" id="A0A9D5AJR1"/>
<sequence>MYQFFIARFPHYRTLHSNFLCRNAFSLFFDSRSFSVSNTNHHHQPGNFTLSTLVNSCGLSPETALKLSKRLQIKNPNGPNAVVQLLTNHGFSDSQLRSYIKKHPLVLLSDAEKTLLPKIQFLQSIGVSTTDLPKILIGNTSFLSKSLDKHLIPRYEVIRSLVCNDKEVVSALKHGSWNLHCGWAVNDAVLNIEVLRNLGVPQGCISLLVSNFPGIAFTKHSIFVEAVNSVKEIGFDPSKSNFVLALQVFAKMNKDIWESRFKIFNKWGWSRDICLSAFLKHPQYMMISEKKIIKAMNFLVNDVGVSPEEIAKRPGILNRNLEKTFIPRWAVVKILKSRGLIKSDLRISSVISISEKKFLERYVTRFQKDVPVLLDAYNGHMSD</sequence>
<dbReference type="FunFam" id="1.25.70.10:FF:000001">
    <property type="entry name" value="Mitochondrial transcription termination factor-like"/>
    <property type="match status" value="1"/>
</dbReference>
<evidence type="ECO:0000256" key="3">
    <source>
        <dbReference type="ARBA" id="ARBA00022946"/>
    </source>
</evidence>
<protein>
    <submittedName>
        <fullName evidence="4">Uncharacterized protein</fullName>
    </submittedName>
</protein>
<dbReference type="PANTHER" id="PTHR13068:SF133">
    <property type="entry name" value="MITOCHONDRIAL TRANSCRIPTION TERMINATION FACTOR FAMILY PROTEIN"/>
    <property type="match status" value="1"/>
</dbReference>
<comment type="caution">
    <text evidence="4">The sequence shown here is derived from an EMBL/GenBank/DDBJ whole genome shotgun (WGS) entry which is preliminary data.</text>
</comment>
<keyword evidence="5" id="KW-1185">Reference proteome</keyword>
<dbReference type="OrthoDB" id="637682at2759"/>
<dbReference type="Gene3D" id="1.25.70.10">
    <property type="entry name" value="Transcription termination factor 3, mitochondrial"/>
    <property type="match status" value="2"/>
</dbReference>
<dbReference type="InterPro" id="IPR038538">
    <property type="entry name" value="MTERF_sf"/>
</dbReference>
<keyword evidence="2" id="KW-0804">Transcription</keyword>
<dbReference type="Gramene" id="Psat05G0539800-T1">
    <property type="protein sequence ID" value="KAI5409926.1"/>
    <property type="gene ID" value="KIW84_055398"/>
</dbReference>
<proteinExistence type="inferred from homology"/>
<reference evidence="4 5" key="1">
    <citation type="journal article" date="2022" name="Nat. Genet.">
        <title>Improved pea reference genome and pan-genome highlight genomic features and evolutionary characteristics.</title>
        <authorList>
            <person name="Yang T."/>
            <person name="Liu R."/>
            <person name="Luo Y."/>
            <person name="Hu S."/>
            <person name="Wang D."/>
            <person name="Wang C."/>
            <person name="Pandey M.K."/>
            <person name="Ge S."/>
            <person name="Xu Q."/>
            <person name="Li N."/>
            <person name="Li G."/>
            <person name="Huang Y."/>
            <person name="Saxena R.K."/>
            <person name="Ji Y."/>
            <person name="Li M."/>
            <person name="Yan X."/>
            <person name="He Y."/>
            <person name="Liu Y."/>
            <person name="Wang X."/>
            <person name="Xiang C."/>
            <person name="Varshney R.K."/>
            <person name="Ding H."/>
            <person name="Gao S."/>
            <person name="Zong X."/>
        </authorList>
    </citation>
    <scope>NUCLEOTIDE SEQUENCE [LARGE SCALE GENOMIC DNA]</scope>
    <source>
        <strain evidence="4 5">cv. Zhongwan 6</strain>
    </source>
</reference>
<dbReference type="GO" id="GO:0006353">
    <property type="term" value="P:DNA-templated transcription termination"/>
    <property type="evidence" value="ECO:0007669"/>
    <property type="project" value="UniProtKB-KW"/>
</dbReference>
<evidence type="ECO:0000256" key="2">
    <source>
        <dbReference type="ARBA" id="ARBA00022472"/>
    </source>
</evidence>
<dbReference type="PANTHER" id="PTHR13068">
    <property type="entry name" value="CGI-12 PROTEIN-RELATED"/>
    <property type="match status" value="1"/>
</dbReference>
<keyword evidence="3" id="KW-0809">Transit peptide</keyword>
<dbReference type="Pfam" id="PF02536">
    <property type="entry name" value="mTERF"/>
    <property type="match status" value="1"/>
</dbReference>
<evidence type="ECO:0000256" key="1">
    <source>
        <dbReference type="ARBA" id="ARBA00007692"/>
    </source>
</evidence>
<comment type="similarity">
    <text evidence="1">Belongs to the mTERF family.</text>
</comment>
<evidence type="ECO:0000313" key="5">
    <source>
        <dbReference type="Proteomes" id="UP001058974"/>
    </source>
</evidence>
<gene>
    <name evidence="4" type="ORF">KIW84_055398</name>
</gene>
<keyword evidence="2" id="KW-0805">Transcription regulation</keyword>
<dbReference type="Gramene" id="PSAT_LOCUS21134_t1">
    <property type="protein sequence ID" value="CAL5201940.1"/>
    <property type="gene ID" value="PSAT_LOCUS21134"/>
</dbReference>
<name>A0A9D5AJR1_PEA</name>
<dbReference type="SMART" id="SM00733">
    <property type="entry name" value="Mterf"/>
    <property type="match status" value="4"/>
</dbReference>
<evidence type="ECO:0000313" key="4">
    <source>
        <dbReference type="EMBL" id="KAI5409926.1"/>
    </source>
</evidence>
<keyword evidence="2" id="KW-0806">Transcription termination</keyword>
<organism evidence="4 5">
    <name type="scientific">Pisum sativum</name>
    <name type="common">Garden pea</name>
    <name type="synonym">Lathyrus oleraceus</name>
    <dbReference type="NCBI Taxonomy" id="3888"/>
    <lineage>
        <taxon>Eukaryota</taxon>
        <taxon>Viridiplantae</taxon>
        <taxon>Streptophyta</taxon>
        <taxon>Embryophyta</taxon>
        <taxon>Tracheophyta</taxon>
        <taxon>Spermatophyta</taxon>
        <taxon>Magnoliopsida</taxon>
        <taxon>eudicotyledons</taxon>
        <taxon>Gunneridae</taxon>
        <taxon>Pentapetalae</taxon>
        <taxon>rosids</taxon>
        <taxon>fabids</taxon>
        <taxon>Fabales</taxon>
        <taxon>Fabaceae</taxon>
        <taxon>Papilionoideae</taxon>
        <taxon>50 kb inversion clade</taxon>
        <taxon>NPAAA clade</taxon>
        <taxon>Hologalegina</taxon>
        <taxon>IRL clade</taxon>
        <taxon>Fabeae</taxon>
        <taxon>Lathyrus</taxon>
    </lineage>
</organism>